<dbReference type="EMBL" id="CACTIH010009392">
    <property type="protein sequence ID" value="CAA3030766.1"/>
    <property type="molecule type" value="Genomic_DNA"/>
</dbReference>
<proteinExistence type="predicted"/>
<dbReference type="SUPFAM" id="SSF49562">
    <property type="entry name" value="C2 domain (Calcium/lipid-binding domain, CaLB)"/>
    <property type="match status" value="1"/>
</dbReference>
<reference evidence="1 2" key="1">
    <citation type="submission" date="2019-12" db="EMBL/GenBank/DDBJ databases">
        <authorList>
            <person name="Alioto T."/>
            <person name="Alioto T."/>
            <person name="Gomez Garrido J."/>
        </authorList>
    </citation>
    <scope>NUCLEOTIDE SEQUENCE [LARGE SCALE GENOMIC DNA]</scope>
</reference>
<dbReference type="Gramene" id="OE9A070015T1">
    <property type="protein sequence ID" value="OE9A070015C1"/>
    <property type="gene ID" value="OE9A070015"/>
</dbReference>
<protein>
    <submittedName>
        <fullName evidence="1">PREDICTED: uncharacterized protein LOC107805829</fullName>
    </submittedName>
</protein>
<dbReference type="Proteomes" id="UP000594638">
    <property type="component" value="Unassembled WGS sequence"/>
</dbReference>
<sequence>MFGKKVTTRHLKRERAMVDEEPRAFLSVKLILAQDIDRATMNLKGYRRRYQAILWVCRGDEYITDIALGLPNPCWNCISHFPVGIYEPYFLHVEVYRIGSKSDPGTSNGIVLVGKTRIPVPKLDHKICGSYVLVKPTYDAASGSGCIAEGQVVLGMETRRL</sequence>
<comment type="caution">
    <text evidence="1">The sequence shown here is derived from an EMBL/GenBank/DDBJ whole genome shotgun (WGS) entry which is preliminary data.</text>
</comment>
<evidence type="ECO:0000313" key="2">
    <source>
        <dbReference type="Proteomes" id="UP000594638"/>
    </source>
</evidence>
<dbReference type="PANTHER" id="PTHR38365">
    <property type="entry name" value="C2 DOMAIN-CONTAINING PROTEIN-RELATED"/>
    <property type="match status" value="1"/>
</dbReference>
<dbReference type="CDD" id="cd00030">
    <property type="entry name" value="C2"/>
    <property type="match status" value="1"/>
</dbReference>
<organism evidence="1 2">
    <name type="scientific">Olea europaea subsp. europaea</name>
    <dbReference type="NCBI Taxonomy" id="158383"/>
    <lineage>
        <taxon>Eukaryota</taxon>
        <taxon>Viridiplantae</taxon>
        <taxon>Streptophyta</taxon>
        <taxon>Embryophyta</taxon>
        <taxon>Tracheophyta</taxon>
        <taxon>Spermatophyta</taxon>
        <taxon>Magnoliopsida</taxon>
        <taxon>eudicotyledons</taxon>
        <taxon>Gunneridae</taxon>
        <taxon>Pentapetalae</taxon>
        <taxon>asterids</taxon>
        <taxon>lamiids</taxon>
        <taxon>Lamiales</taxon>
        <taxon>Oleaceae</taxon>
        <taxon>Oleeae</taxon>
        <taxon>Olea</taxon>
    </lineage>
</organism>
<dbReference type="AlphaFoldDB" id="A0A8S0VLE1"/>
<dbReference type="PANTHER" id="PTHR38365:SF1">
    <property type="entry name" value="C2 DOMAIN-CONTAINING PROTEIN"/>
    <property type="match status" value="1"/>
</dbReference>
<name>A0A8S0VLE1_OLEEU</name>
<evidence type="ECO:0000313" key="1">
    <source>
        <dbReference type="EMBL" id="CAA3030766.1"/>
    </source>
</evidence>
<accession>A0A8S0VLE1</accession>
<dbReference type="OrthoDB" id="878011at2759"/>
<dbReference type="InterPro" id="IPR035892">
    <property type="entry name" value="C2_domain_sf"/>
</dbReference>
<gene>
    <name evidence="1" type="ORF">OLEA9_A070015</name>
</gene>
<keyword evidence="2" id="KW-1185">Reference proteome</keyword>